<dbReference type="GO" id="GO:0042575">
    <property type="term" value="C:DNA polymerase complex"/>
    <property type="evidence" value="ECO:0007669"/>
    <property type="project" value="UniProtKB-ARBA"/>
</dbReference>
<feature type="coiled-coil region" evidence="14">
    <location>
        <begin position="187"/>
        <end position="218"/>
    </location>
</feature>
<keyword evidence="9" id="KW-0229">DNA integration</keyword>
<dbReference type="SUPFAM" id="SSF53098">
    <property type="entry name" value="Ribonuclease H-like"/>
    <property type="match status" value="1"/>
</dbReference>
<evidence type="ECO:0000256" key="5">
    <source>
        <dbReference type="ARBA" id="ARBA00022723"/>
    </source>
</evidence>
<feature type="compositionally biased region" description="Polar residues" evidence="15">
    <location>
        <begin position="622"/>
        <end position="639"/>
    </location>
</feature>
<feature type="region of interest" description="Disordered" evidence="15">
    <location>
        <begin position="221"/>
        <end position="280"/>
    </location>
</feature>
<dbReference type="Pfam" id="PF00078">
    <property type="entry name" value="RVT_1"/>
    <property type="match status" value="1"/>
</dbReference>
<dbReference type="Gene3D" id="3.30.420.10">
    <property type="entry name" value="Ribonuclease H-like superfamily/Ribonuclease H"/>
    <property type="match status" value="1"/>
</dbReference>
<keyword evidence="10" id="KW-0695">RNA-directed DNA polymerase</keyword>
<keyword evidence="3" id="KW-0548">Nucleotidyltransferase</keyword>
<dbReference type="InterPro" id="IPR041373">
    <property type="entry name" value="RT_RNaseH"/>
</dbReference>
<feature type="region of interest" description="Disordered" evidence="15">
    <location>
        <begin position="613"/>
        <end position="639"/>
    </location>
</feature>
<dbReference type="PANTHER" id="PTHR37984:SF5">
    <property type="entry name" value="PROTEIN NYNRIN-LIKE"/>
    <property type="match status" value="1"/>
</dbReference>
<dbReference type="Gene3D" id="4.10.60.10">
    <property type="entry name" value="Zinc finger, CCHC-type"/>
    <property type="match status" value="1"/>
</dbReference>
<keyword evidence="8" id="KW-0378">Hydrolase</keyword>
<keyword evidence="11" id="KW-0238">DNA-binding</keyword>
<evidence type="ECO:0000256" key="10">
    <source>
        <dbReference type="ARBA" id="ARBA00022918"/>
    </source>
</evidence>
<dbReference type="GO" id="GO:0003677">
    <property type="term" value="F:DNA binding"/>
    <property type="evidence" value="ECO:0007669"/>
    <property type="project" value="UniProtKB-KW"/>
</dbReference>
<evidence type="ECO:0000259" key="16">
    <source>
        <dbReference type="PROSITE" id="PS50158"/>
    </source>
</evidence>
<evidence type="ECO:0000256" key="12">
    <source>
        <dbReference type="PROSITE-ProRule" id="PRU00047"/>
    </source>
</evidence>
<evidence type="ECO:0000256" key="3">
    <source>
        <dbReference type="ARBA" id="ARBA00022695"/>
    </source>
</evidence>
<sequence>MDLPMDIDEILSGNEVRMEKDKKALDEMMNHFRKISKTSTKQCELMSKQFKDRMIEREIDCMKLTNCYMRQREIMSEMQKTIENLQEAVSQEANSIVNELRGRRSRADSERTNDTFAHPDQLQNSSNRRHQASLNSKTIRPIDEVEGMIRYIHEMEAEIKEKDYYFQQTKNQLVSSQRQNQEAMHNNRLLQLKLDAKMEELEKVKKELNEHSMNLHSNCFSRRGESQKQFDERNERNVQITVEQSQQAMPTRTQPPSPLREFSPCQNYQRERARNSEGDEYSIRNMSHDSFQEHGNPIKIYPNKEDSDMSLFNRMLLEQNLPEPAKFSAESKSVSISAFEKTFSMKYGRLTESQQIVLLETKFLVGKALQVYNGLASHEKHSVKDIMRAMSERLRVSIEDETRRAKNQWDSIRIQEHQTMDDFCLRLDEVARVAFRRVQPVELSSIKTAKVLKAAAIRSETMRCMMDNKLADTPEINHYDACRVIAIRYETALKDSQAEKLQNSKYSSYSERKVNRMQSVTPNQVQSSSNVLKSTRQSENEHVEEESKKTWRSKQKPESSQAPASSATCSECQQIGCHEPSCSKAPRYQPRSMASVQCYDCKEMGHYATKCPKRETNKAKSSEQVQKSDTAPQQKNSVQTIEEKCLEMGKMNSRRETSIRDNSERGQVGISDVEVILDSGSCISLISYRTWEKILKENGKDWSRRMTAVDTEGKSVLVANCATMHLKKCVTVPISIREKTSKVLLYLADVDRDSIILGIGYFEALGIQMKFVEEGRNVKVTKAISLRPGERKLVEVCVEGVLPKEVGCCLINPCIDVVATAICHINLTGKAVIQMCNFGEDAVFLSKNQKVGTGELTNFQVLNETMEPDKLQELIQKMSLEEKFQESESIGIGEVMNIEDARKRFHTVCEHLNRDPSDGLDKVWNIVEKFQDVFALDDNELGRTNLLECEIELNDGAEPIRQKPRPIPLAVRPQIREMLQKMVSQDVIRESRSPWSSPVVLVKKKDGSVRMCIDYRKVNKVVRNNAHPLPNIESTLQSLSGKRVFTTLDLLAGYWQIPLQEDSKPITAFAIGSELYEWNVLPFGLVTSPAVFQATMESVVGESLGQCAFVYVDDLLIASESIDQHVLDLENILIRIRKSGMKLRAKKCRIAQKEVEYLGHNITPEGVKTQETKVEKMKKFSRPTNSKELQSFLGLVNYYRKFIMNFAKMASSLTPLTSPRVPWKWETEQEESFQNLIKSICEAPVLMQPDVEAAIDGSRPFMIYTDASHQGVGAVLAQEGEDGEQHPIAFMSKSLSPAEKKYHITDLEALAMMSALRRFKTIIYGTPVIVFTDHKPLISLLKGTPQVNNRFFWPRMRVTIEKVVRGCPKCVSMNSRPKLVAPLNPYNPSFPLEIVACDLVDVGLSIQGNRYMLTIIDLFTKYGTAVPIPDKRAETVLKAFTERWAIGEGRIPEKLLTDQGKEFDNELFSHFTKLMNIEHVMTKGYNSRANGCVERFNQTIEGIIKKKSPMPMEWDDQVAFAVYAYNSIVHKTTGETPMFLMYGRDSKVPLQKEGNGAGGICYAEVDEYKHLLTNALEKAHQLAREQAAQEYEEHKKFFDEKHKTSCRKYPQPGSRVLVEIPSEKLGARCPKLVNKWKGPYRVISVTKNSATVAPIIGDSKKILEIPFDNLRIVPPEMENVPIETKKGRKGKRNVTDGDSLQEIQEINNVFNNVFHNDDLFFRELMHCRCPGTRCTFVAQSNPSIKSFSPTQWIRMKRLLSKYPILKDQPKVVKFLTQGNTLSKLNVPIETGPPTKDEFLELANCQTMFLMVEDMPDWKIAFDNSTAQILEEIVGKELLNPKKPLTLVAPGCHQEDVPLNNSNMLQFDNWKTAIATLQNVLQNNFNEVMNGKPEGTGKWDMLSPSTPVIEENGRALVLLREVLSAEETWKMIYEKLKERGFQWPGFRIKGPEPIQEIRRHEFSGKENGKSTEPRGKHPASRSRASSVAPIPKRRHQY</sequence>
<evidence type="ECO:0000313" key="21">
    <source>
        <dbReference type="WBParaSite" id="Csp11.Scaffold630.g20146.t2"/>
    </source>
</evidence>
<keyword evidence="7" id="KW-0255">Endonuclease</keyword>
<keyword evidence="2" id="KW-0808">Transferase</keyword>
<feature type="compositionally biased region" description="Basic and acidic residues" evidence="15">
    <location>
        <begin position="100"/>
        <end position="113"/>
    </location>
</feature>
<dbReference type="GO" id="GO:0015074">
    <property type="term" value="P:DNA integration"/>
    <property type="evidence" value="ECO:0007669"/>
    <property type="project" value="UniProtKB-KW"/>
</dbReference>
<keyword evidence="20" id="KW-1185">Reference proteome</keyword>
<dbReference type="PROSITE" id="PS51027">
    <property type="entry name" value="INTEGRASE_DBD"/>
    <property type="match status" value="1"/>
</dbReference>
<reference evidence="21" key="1">
    <citation type="submission" date="2016-11" db="UniProtKB">
        <authorList>
            <consortium name="WormBaseParasite"/>
        </authorList>
    </citation>
    <scope>IDENTIFICATION</scope>
</reference>
<evidence type="ECO:0000256" key="15">
    <source>
        <dbReference type="SAM" id="MobiDB-lite"/>
    </source>
</evidence>
<feature type="compositionally biased region" description="Polar residues" evidence="15">
    <location>
        <begin position="500"/>
        <end position="509"/>
    </location>
</feature>
<dbReference type="Proteomes" id="UP000095282">
    <property type="component" value="Unplaced"/>
</dbReference>
<dbReference type="GO" id="GO:0075523">
    <property type="term" value="P:viral translational frameshifting"/>
    <property type="evidence" value="ECO:0007669"/>
    <property type="project" value="UniProtKB-KW"/>
</dbReference>
<feature type="compositionally biased region" description="Polar residues" evidence="15">
    <location>
        <begin position="121"/>
        <end position="136"/>
    </location>
</feature>
<evidence type="ECO:0000256" key="4">
    <source>
        <dbReference type="ARBA" id="ARBA00022722"/>
    </source>
</evidence>
<evidence type="ECO:0000256" key="13">
    <source>
        <dbReference type="PROSITE-ProRule" id="PRU00506"/>
    </source>
</evidence>
<dbReference type="InterPro" id="IPR000477">
    <property type="entry name" value="RT_dom"/>
</dbReference>
<dbReference type="InterPro" id="IPR036875">
    <property type="entry name" value="Znf_CCHC_sf"/>
</dbReference>
<feature type="region of interest" description="Disordered" evidence="15">
    <location>
        <begin position="96"/>
        <end position="136"/>
    </location>
</feature>
<evidence type="ECO:0000259" key="19">
    <source>
        <dbReference type="PROSITE" id="PS51027"/>
    </source>
</evidence>
<evidence type="ECO:0000256" key="1">
    <source>
        <dbReference type="ARBA" id="ARBA00012493"/>
    </source>
</evidence>
<feature type="compositionally biased region" description="Polar residues" evidence="15">
    <location>
        <begin position="237"/>
        <end position="252"/>
    </location>
</feature>
<evidence type="ECO:0000256" key="6">
    <source>
        <dbReference type="ARBA" id="ARBA00022758"/>
    </source>
</evidence>
<dbReference type="Gene3D" id="3.10.20.370">
    <property type="match status" value="1"/>
</dbReference>
<dbReference type="PANTHER" id="PTHR37984">
    <property type="entry name" value="PROTEIN CBG26694"/>
    <property type="match status" value="1"/>
</dbReference>
<evidence type="ECO:0000256" key="7">
    <source>
        <dbReference type="ARBA" id="ARBA00022759"/>
    </source>
</evidence>
<feature type="region of interest" description="Disordered" evidence="15">
    <location>
        <begin position="1953"/>
        <end position="1996"/>
    </location>
</feature>
<dbReference type="InterPro" id="IPR043128">
    <property type="entry name" value="Rev_trsase/Diguanyl_cyclase"/>
</dbReference>
<dbReference type="SUPFAM" id="SSF56672">
    <property type="entry name" value="DNA/RNA polymerases"/>
    <property type="match status" value="1"/>
</dbReference>
<dbReference type="PROSITE" id="PS50878">
    <property type="entry name" value="RT_POL"/>
    <property type="match status" value="1"/>
</dbReference>
<proteinExistence type="predicted"/>
<keyword evidence="12" id="KW-0863">Zinc-finger</keyword>
<dbReference type="SUPFAM" id="SSF57756">
    <property type="entry name" value="Retrovirus zinc finger-like domains"/>
    <property type="match status" value="1"/>
</dbReference>
<feature type="compositionally biased region" description="Basic and acidic residues" evidence="15">
    <location>
        <begin position="222"/>
        <end position="236"/>
    </location>
</feature>
<dbReference type="InterPro" id="IPR001584">
    <property type="entry name" value="Integrase_cat-core"/>
</dbReference>
<organism evidence="20 21">
    <name type="scientific">Caenorhabditis tropicalis</name>
    <dbReference type="NCBI Taxonomy" id="1561998"/>
    <lineage>
        <taxon>Eukaryota</taxon>
        <taxon>Metazoa</taxon>
        <taxon>Ecdysozoa</taxon>
        <taxon>Nematoda</taxon>
        <taxon>Chromadorea</taxon>
        <taxon>Rhabditida</taxon>
        <taxon>Rhabditina</taxon>
        <taxon>Rhabditomorpha</taxon>
        <taxon>Rhabditoidea</taxon>
        <taxon>Rhabditidae</taxon>
        <taxon>Peloderinae</taxon>
        <taxon>Caenorhabditis</taxon>
    </lineage>
</organism>
<dbReference type="GO" id="GO:0005737">
    <property type="term" value="C:cytoplasm"/>
    <property type="evidence" value="ECO:0007669"/>
    <property type="project" value="UniProtKB-ARBA"/>
</dbReference>
<evidence type="ECO:0000256" key="8">
    <source>
        <dbReference type="ARBA" id="ARBA00022801"/>
    </source>
</evidence>
<evidence type="ECO:0000259" key="17">
    <source>
        <dbReference type="PROSITE" id="PS50878"/>
    </source>
</evidence>
<feature type="domain" description="Reverse transcriptase" evidence="17">
    <location>
        <begin position="983"/>
        <end position="1162"/>
    </location>
</feature>
<feature type="compositionally biased region" description="Basic and acidic residues" evidence="15">
    <location>
        <begin position="1954"/>
        <end position="1974"/>
    </location>
</feature>
<evidence type="ECO:0000313" key="20">
    <source>
        <dbReference type="Proteomes" id="UP000095282"/>
    </source>
</evidence>
<feature type="DNA-binding region" description="Integrase-type" evidence="13">
    <location>
        <begin position="1623"/>
        <end position="1675"/>
    </location>
</feature>
<keyword evidence="6" id="KW-0688">Ribosomal frameshifting</keyword>
<dbReference type="CDD" id="cd09274">
    <property type="entry name" value="RNase_HI_RT_Ty3"/>
    <property type="match status" value="1"/>
</dbReference>
<feature type="compositionally biased region" description="Polar residues" evidence="15">
    <location>
        <begin position="516"/>
        <end position="535"/>
    </location>
</feature>
<evidence type="ECO:0000256" key="11">
    <source>
        <dbReference type="ARBA" id="ARBA00023125"/>
    </source>
</evidence>
<dbReference type="EC" id="2.7.7.49" evidence="1"/>
<feature type="domain" description="Integrase-type" evidence="19">
    <location>
        <begin position="1623"/>
        <end position="1675"/>
    </location>
</feature>
<protein>
    <recommendedName>
        <fullName evidence="1">RNA-directed DNA polymerase</fullName>
        <ecNumber evidence="1">2.7.7.49</ecNumber>
    </recommendedName>
</protein>
<feature type="region of interest" description="Disordered" evidence="15">
    <location>
        <begin position="500"/>
        <end position="565"/>
    </location>
</feature>
<dbReference type="InterPro" id="IPR012337">
    <property type="entry name" value="RNaseH-like_sf"/>
</dbReference>
<dbReference type="PROSITE" id="PS50158">
    <property type="entry name" value="ZF_CCHC"/>
    <property type="match status" value="1"/>
</dbReference>
<dbReference type="GO" id="GO:0008270">
    <property type="term" value="F:zinc ion binding"/>
    <property type="evidence" value="ECO:0007669"/>
    <property type="project" value="UniProtKB-KW"/>
</dbReference>
<dbReference type="STRING" id="1561998.A0A1I7UWV7"/>
<dbReference type="FunFam" id="3.30.70.270:FF:000020">
    <property type="entry name" value="Transposon Tf2-6 polyprotein-like Protein"/>
    <property type="match status" value="1"/>
</dbReference>
<feature type="compositionally biased region" description="Basic and acidic residues" evidence="15">
    <location>
        <begin position="536"/>
        <end position="549"/>
    </location>
</feature>
<dbReference type="Pfam" id="PF17917">
    <property type="entry name" value="RT_RNaseH"/>
    <property type="match status" value="1"/>
</dbReference>
<dbReference type="FunFam" id="3.10.20.370:FF:000001">
    <property type="entry name" value="Retrovirus-related Pol polyprotein from transposon 17.6-like protein"/>
    <property type="match status" value="1"/>
</dbReference>
<dbReference type="InterPro" id="IPR043502">
    <property type="entry name" value="DNA/RNA_pol_sf"/>
</dbReference>
<feature type="domain" description="CCHC-type" evidence="16">
    <location>
        <begin position="598"/>
        <end position="613"/>
    </location>
</feature>
<dbReference type="Gene3D" id="3.30.70.270">
    <property type="match status" value="2"/>
</dbReference>
<dbReference type="GO" id="GO:0004190">
    <property type="term" value="F:aspartic-type endopeptidase activity"/>
    <property type="evidence" value="ECO:0007669"/>
    <property type="project" value="UniProtKB-KW"/>
</dbReference>
<name>A0A1I7UWV7_9PELO</name>
<keyword evidence="4" id="KW-0540">Nuclease</keyword>
<accession>A0A1I7UWV7</accession>
<dbReference type="GO" id="GO:0003964">
    <property type="term" value="F:RNA-directed DNA polymerase activity"/>
    <property type="evidence" value="ECO:0007669"/>
    <property type="project" value="UniProtKB-KW"/>
</dbReference>
<dbReference type="InterPro" id="IPR050951">
    <property type="entry name" value="Retrovirus_Pol_polyprotein"/>
</dbReference>
<keyword evidence="12" id="KW-0862">Zinc</keyword>
<evidence type="ECO:0000256" key="2">
    <source>
        <dbReference type="ARBA" id="ARBA00022679"/>
    </source>
</evidence>
<dbReference type="InterPro" id="IPR001878">
    <property type="entry name" value="Znf_CCHC"/>
</dbReference>
<evidence type="ECO:0000256" key="9">
    <source>
        <dbReference type="ARBA" id="ARBA00022908"/>
    </source>
</evidence>
<feature type="domain" description="Integrase catalytic" evidence="18">
    <location>
        <begin position="1387"/>
        <end position="1545"/>
    </location>
</feature>
<dbReference type="InterPro" id="IPR001037">
    <property type="entry name" value="Integrase_C_retrovir"/>
</dbReference>
<dbReference type="GO" id="GO:0004519">
    <property type="term" value="F:endonuclease activity"/>
    <property type="evidence" value="ECO:0007669"/>
    <property type="project" value="UniProtKB-KW"/>
</dbReference>
<dbReference type="InterPro" id="IPR036397">
    <property type="entry name" value="RNaseH_sf"/>
</dbReference>
<dbReference type="Pfam" id="PF00665">
    <property type="entry name" value="rve"/>
    <property type="match status" value="1"/>
</dbReference>
<dbReference type="CDD" id="cd00303">
    <property type="entry name" value="retropepsin_like"/>
    <property type="match status" value="1"/>
</dbReference>
<dbReference type="Gene3D" id="3.10.10.10">
    <property type="entry name" value="HIV Type 1 Reverse Transcriptase, subunit A, domain 1"/>
    <property type="match status" value="1"/>
</dbReference>
<dbReference type="SMART" id="SM00343">
    <property type="entry name" value="ZnF_C2HC"/>
    <property type="match status" value="1"/>
</dbReference>
<dbReference type="PROSITE" id="PS50994">
    <property type="entry name" value="INTEGRASE"/>
    <property type="match status" value="1"/>
</dbReference>
<dbReference type="GO" id="GO:0019899">
    <property type="term" value="F:enzyme binding"/>
    <property type="evidence" value="ECO:0007669"/>
    <property type="project" value="UniProtKB-ARBA"/>
</dbReference>
<evidence type="ECO:0000256" key="14">
    <source>
        <dbReference type="SAM" id="Coils"/>
    </source>
</evidence>
<evidence type="ECO:0000259" key="18">
    <source>
        <dbReference type="PROSITE" id="PS50994"/>
    </source>
</evidence>
<dbReference type="GO" id="GO:0006508">
    <property type="term" value="P:proteolysis"/>
    <property type="evidence" value="ECO:0007669"/>
    <property type="project" value="UniProtKB-KW"/>
</dbReference>
<keyword evidence="5" id="KW-0479">Metal-binding</keyword>
<dbReference type="CDD" id="cd01647">
    <property type="entry name" value="RT_LTR"/>
    <property type="match status" value="1"/>
</dbReference>
<dbReference type="eggNOG" id="ENOG502RUGQ">
    <property type="taxonomic scope" value="Eukaryota"/>
</dbReference>
<dbReference type="WBParaSite" id="Csp11.Scaffold630.g20146.t2">
    <property type="protein sequence ID" value="Csp11.Scaffold630.g20146.t2"/>
    <property type="gene ID" value="Csp11.Scaffold630.g20146"/>
</dbReference>
<keyword evidence="14" id="KW-0175">Coiled coil</keyword>
<feature type="coiled-coil region" evidence="14">
    <location>
        <begin position="68"/>
        <end position="95"/>
    </location>
</feature>